<dbReference type="EMBL" id="LFYR01000788">
    <property type="protein sequence ID" value="KMZ69130.1"/>
    <property type="molecule type" value="Genomic_DNA"/>
</dbReference>
<evidence type="ECO:0000313" key="2">
    <source>
        <dbReference type="Proteomes" id="UP000036987"/>
    </source>
</evidence>
<reference evidence="2" key="1">
    <citation type="journal article" date="2016" name="Nature">
        <title>The genome of the seagrass Zostera marina reveals angiosperm adaptation to the sea.</title>
        <authorList>
            <person name="Olsen J.L."/>
            <person name="Rouze P."/>
            <person name="Verhelst B."/>
            <person name="Lin Y.-C."/>
            <person name="Bayer T."/>
            <person name="Collen J."/>
            <person name="Dattolo E."/>
            <person name="De Paoli E."/>
            <person name="Dittami S."/>
            <person name="Maumus F."/>
            <person name="Michel G."/>
            <person name="Kersting A."/>
            <person name="Lauritano C."/>
            <person name="Lohaus R."/>
            <person name="Toepel M."/>
            <person name="Tonon T."/>
            <person name="Vanneste K."/>
            <person name="Amirebrahimi M."/>
            <person name="Brakel J."/>
            <person name="Bostroem C."/>
            <person name="Chovatia M."/>
            <person name="Grimwood J."/>
            <person name="Jenkins J.W."/>
            <person name="Jueterbock A."/>
            <person name="Mraz A."/>
            <person name="Stam W.T."/>
            <person name="Tice H."/>
            <person name="Bornberg-Bauer E."/>
            <person name="Green P.J."/>
            <person name="Pearson G.A."/>
            <person name="Procaccini G."/>
            <person name="Duarte C.M."/>
            <person name="Schmutz J."/>
            <person name="Reusch T.B.H."/>
            <person name="Van de Peer Y."/>
        </authorList>
    </citation>
    <scope>NUCLEOTIDE SEQUENCE [LARGE SCALE GENOMIC DNA]</scope>
    <source>
        <strain evidence="2">cv. Finnish</strain>
    </source>
</reference>
<keyword evidence="2" id="KW-1185">Reference proteome</keyword>
<name>A0A0K9PLN7_ZOSMR</name>
<organism evidence="1 2">
    <name type="scientific">Zostera marina</name>
    <name type="common">Eelgrass</name>
    <dbReference type="NCBI Taxonomy" id="29655"/>
    <lineage>
        <taxon>Eukaryota</taxon>
        <taxon>Viridiplantae</taxon>
        <taxon>Streptophyta</taxon>
        <taxon>Embryophyta</taxon>
        <taxon>Tracheophyta</taxon>
        <taxon>Spermatophyta</taxon>
        <taxon>Magnoliopsida</taxon>
        <taxon>Liliopsida</taxon>
        <taxon>Zosteraceae</taxon>
        <taxon>Zostera</taxon>
    </lineage>
</organism>
<protein>
    <submittedName>
        <fullName evidence="1">Uncharacterized protein</fullName>
    </submittedName>
</protein>
<dbReference type="AlphaFoldDB" id="A0A0K9PLN7"/>
<proteinExistence type="predicted"/>
<dbReference type="Proteomes" id="UP000036987">
    <property type="component" value="Unassembled WGS sequence"/>
</dbReference>
<comment type="caution">
    <text evidence="1">The sequence shown here is derived from an EMBL/GenBank/DDBJ whole genome shotgun (WGS) entry which is preliminary data.</text>
</comment>
<gene>
    <name evidence="1" type="ORF">ZOSMA_220G00030</name>
</gene>
<evidence type="ECO:0000313" key="1">
    <source>
        <dbReference type="EMBL" id="KMZ69130.1"/>
    </source>
</evidence>
<accession>A0A0K9PLN7</accession>
<sequence>MIGEDREFMSEVCIDWVRRCRNVAWYSARVYQA</sequence>